<dbReference type="EMBL" id="FQZE01000003">
    <property type="protein sequence ID" value="SHI51564.1"/>
    <property type="molecule type" value="Genomic_DNA"/>
</dbReference>
<keyword evidence="2" id="KW-0472">Membrane</keyword>
<keyword evidence="3" id="KW-0732">Signal</keyword>
<dbReference type="Proteomes" id="UP000184050">
    <property type="component" value="Unassembled WGS sequence"/>
</dbReference>
<evidence type="ECO:0000256" key="2">
    <source>
        <dbReference type="SAM" id="Phobius"/>
    </source>
</evidence>
<feature type="chain" id="PRO_5012319268" evidence="3">
    <location>
        <begin position="22"/>
        <end position="947"/>
    </location>
</feature>
<evidence type="ECO:0000313" key="6">
    <source>
        <dbReference type="Proteomes" id="UP000184050"/>
    </source>
</evidence>
<evidence type="ECO:0000259" key="4">
    <source>
        <dbReference type="Pfam" id="PF12770"/>
    </source>
</evidence>
<keyword evidence="1" id="KW-0802">TPR repeat</keyword>
<keyword evidence="6" id="KW-1185">Reference proteome</keyword>
<dbReference type="InterPro" id="IPR024983">
    <property type="entry name" value="CHAT_dom"/>
</dbReference>
<dbReference type="Pfam" id="PF12770">
    <property type="entry name" value="CHAT"/>
    <property type="match status" value="1"/>
</dbReference>
<dbReference type="SUPFAM" id="SSF48452">
    <property type="entry name" value="TPR-like"/>
    <property type="match status" value="2"/>
</dbReference>
<dbReference type="STRING" id="1168035.SAMN05444280_10314"/>
<dbReference type="Gene3D" id="1.25.40.10">
    <property type="entry name" value="Tetratricopeptide repeat domain"/>
    <property type="match status" value="2"/>
</dbReference>
<dbReference type="SMART" id="SM00028">
    <property type="entry name" value="TPR"/>
    <property type="match status" value="5"/>
</dbReference>
<feature type="domain" description="CHAT" evidence="4">
    <location>
        <begin position="619"/>
        <end position="911"/>
    </location>
</feature>
<organism evidence="5 6">
    <name type="scientific">Tangfeifania diversioriginum</name>
    <dbReference type="NCBI Taxonomy" id="1168035"/>
    <lineage>
        <taxon>Bacteria</taxon>
        <taxon>Pseudomonadati</taxon>
        <taxon>Bacteroidota</taxon>
        <taxon>Bacteroidia</taxon>
        <taxon>Marinilabiliales</taxon>
        <taxon>Prolixibacteraceae</taxon>
        <taxon>Tangfeifania</taxon>
    </lineage>
</organism>
<sequence length="947" mass="109778">MQTKIVKFLLFLLLIYTSVSAHNQNLKTDSLRAIELRNEALNHFRNSRYIEAEFFFKKTLETYIRLYGQKSYETGSIYSALGITYRNLGDFEQAIEYFLLAEKAYSQAYEQNKMAIARLYNNIGNVYLNSLDYNTALDYYQRAAAIYLDQKEIDEQGLADIYYNIANIHFQLKNHREIIQIIEKYLPFSYSDTKLFFLSLQAATLQEIDDYNEAYNSYKKAIDYARDYYSENDLNLVLEYLNFTRFLIYNNHFDEAEKNLTRVKNIFSEKNITQGNNLSLYFKTLGVYHENLKVETQNIDDFRQQKSANLKEAIRSYEKGLEALNFDLNALSGDTFDLGQTLSLTQTLEFLKLIADTYAQIANVYEDKKQAHYSQALNNALDHYKVTSDIIQQARREIYSDDSKIQLSALEEATFNKIIQTAFKAYEINNEQDVAEFAFNNAERIKSSAVFDRITDQLAKENSLIPDSLTQLERNLNFRITSNNEKLYNLTSSENPEHEAIEKTDSLLFELKKQREELNQYLEKNYSDFYELKYANSAARIPEIQQNLIKNEVLIEYVLNETDSIPELYTFFISPEKFSFTKQNISAGFISDIESTFRFMSNPRYLFTTNEDSKQYCVSAHKLYNKLIEPFSASIHDKKITIIPDGKLSYIPFEALLVELPDTTSQIQFARLPYFIRNNTVNYAYSANLHFKFNDQPQKGRNKVLAFAPEYKTDTVVFENEKINLIPLPGVQREVDLIAEEVKTKVFKGNEASELNFRENSDDFEILHLAMHAFINDSLPAFSRFAFAQNNNETPENDGWLNTADIYNLDLNARLTVLSACNTGSGSLKEGEGVMSLARGFLYAGCPSIVMTQWEVEDNASTQIMSSFYSYLKKGRPTDEALRLAKLKYLEEANPRMAHPLYWLGYISIGNTTPLFRSYDIYFFGLLIFAILGIAIDQIIRIRKSRK</sequence>
<feature type="signal peptide" evidence="3">
    <location>
        <begin position="1"/>
        <end position="21"/>
    </location>
</feature>
<protein>
    <submittedName>
        <fullName evidence="5">Tetratricopeptide repeat-containing protein</fullName>
    </submittedName>
</protein>
<dbReference type="OrthoDB" id="9771112at2"/>
<feature type="transmembrane region" description="Helical" evidence="2">
    <location>
        <begin position="921"/>
        <end position="940"/>
    </location>
</feature>
<evidence type="ECO:0000256" key="1">
    <source>
        <dbReference type="PROSITE-ProRule" id="PRU00339"/>
    </source>
</evidence>
<dbReference type="PANTHER" id="PTHR10098:SF108">
    <property type="entry name" value="TETRATRICOPEPTIDE REPEAT PROTEIN 28"/>
    <property type="match status" value="1"/>
</dbReference>
<keyword evidence="2" id="KW-1133">Transmembrane helix</keyword>
<feature type="repeat" description="TPR" evidence="1">
    <location>
        <begin position="117"/>
        <end position="150"/>
    </location>
</feature>
<name>A0A1M6BSM7_9BACT</name>
<keyword evidence="2" id="KW-0812">Transmembrane</keyword>
<gene>
    <name evidence="5" type="ORF">SAMN05444280_10314</name>
</gene>
<evidence type="ECO:0000256" key="3">
    <source>
        <dbReference type="SAM" id="SignalP"/>
    </source>
</evidence>
<reference evidence="5 6" key="1">
    <citation type="submission" date="2016-11" db="EMBL/GenBank/DDBJ databases">
        <authorList>
            <person name="Jaros S."/>
            <person name="Januszkiewicz K."/>
            <person name="Wedrychowicz H."/>
        </authorList>
    </citation>
    <scope>NUCLEOTIDE SEQUENCE [LARGE SCALE GENOMIC DNA]</scope>
    <source>
        <strain evidence="5 6">DSM 27063</strain>
    </source>
</reference>
<dbReference type="InterPro" id="IPR019734">
    <property type="entry name" value="TPR_rpt"/>
</dbReference>
<dbReference type="PROSITE" id="PS50005">
    <property type="entry name" value="TPR"/>
    <property type="match status" value="2"/>
</dbReference>
<dbReference type="Pfam" id="PF13424">
    <property type="entry name" value="TPR_12"/>
    <property type="match status" value="2"/>
</dbReference>
<dbReference type="AlphaFoldDB" id="A0A1M6BSM7"/>
<dbReference type="InterPro" id="IPR011990">
    <property type="entry name" value="TPR-like_helical_dom_sf"/>
</dbReference>
<dbReference type="PANTHER" id="PTHR10098">
    <property type="entry name" value="RAPSYN-RELATED"/>
    <property type="match status" value="1"/>
</dbReference>
<proteinExistence type="predicted"/>
<dbReference type="RefSeq" id="WP_073165055.1">
    <property type="nucleotide sequence ID" value="NZ_FQZE01000003.1"/>
</dbReference>
<evidence type="ECO:0000313" key="5">
    <source>
        <dbReference type="EMBL" id="SHI51564.1"/>
    </source>
</evidence>
<feature type="repeat" description="TPR" evidence="1">
    <location>
        <begin position="75"/>
        <end position="108"/>
    </location>
</feature>
<accession>A0A1M6BSM7</accession>